<dbReference type="Proteomes" id="UP000676336">
    <property type="component" value="Unassembled WGS sequence"/>
</dbReference>
<comment type="subcellular location">
    <subcellularLocation>
        <location evidence="1">Membrane</location>
        <topology evidence="1">Multi-pass membrane protein</topology>
    </subcellularLocation>
</comment>
<dbReference type="GO" id="GO:0016020">
    <property type="term" value="C:membrane"/>
    <property type="evidence" value="ECO:0007669"/>
    <property type="project" value="UniProtKB-SubCell"/>
</dbReference>
<protein>
    <recommendedName>
        <fullName evidence="7">Sugar phosphate transporter domain-containing protein</fullName>
    </recommendedName>
</protein>
<feature type="transmembrane region" description="Helical" evidence="6">
    <location>
        <begin position="116"/>
        <end position="133"/>
    </location>
</feature>
<dbReference type="EMBL" id="CAJOBH010007512">
    <property type="protein sequence ID" value="CAF4086366.1"/>
    <property type="molecule type" value="Genomic_DNA"/>
</dbReference>
<feature type="non-terminal residue" evidence="12">
    <location>
        <position position="194"/>
    </location>
</feature>
<evidence type="ECO:0000313" key="12">
    <source>
        <dbReference type="EMBL" id="CAF4238543.1"/>
    </source>
</evidence>
<feature type="region of interest" description="Disordered" evidence="5">
    <location>
        <begin position="1"/>
        <end position="33"/>
    </location>
</feature>
<evidence type="ECO:0000313" key="14">
    <source>
        <dbReference type="Proteomes" id="UP000663866"/>
    </source>
</evidence>
<dbReference type="InterPro" id="IPR004853">
    <property type="entry name" value="Sugar_P_trans_dom"/>
</dbReference>
<feature type="transmembrane region" description="Helical" evidence="6">
    <location>
        <begin position="171"/>
        <end position="188"/>
    </location>
</feature>
<evidence type="ECO:0000313" key="9">
    <source>
        <dbReference type="EMBL" id="CAF4034181.1"/>
    </source>
</evidence>
<evidence type="ECO:0000256" key="6">
    <source>
        <dbReference type="SAM" id="Phobius"/>
    </source>
</evidence>
<keyword evidence="14" id="KW-1185">Reference proteome</keyword>
<feature type="transmembrane region" description="Helical" evidence="6">
    <location>
        <begin position="43"/>
        <end position="63"/>
    </location>
</feature>
<evidence type="ECO:0000256" key="2">
    <source>
        <dbReference type="ARBA" id="ARBA00022692"/>
    </source>
</evidence>
<feature type="transmembrane region" description="Helical" evidence="6">
    <location>
        <begin position="75"/>
        <end position="95"/>
    </location>
</feature>
<evidence type="ECO:0000313" key="8">
    <source>
        <dbReference type="EMBL" id="CAF4026023.1"/>
    </source>
</evidence>
<feature type="domain" description="Sugar phosphate transporter" evidence="7">
    <location>
        <begin position="45"/>
        <end position="186"/>
    </location>
</feature>
<evidence type="ECO:0000256" key="1">
    <source>
        <dbReference type="ARBA" id="ARBA00004141"/>
    </source>
</evidence>
<dbReference type="InterPro" id="IPR037185">
    <property type="entry name" value="EmrE-like"/>
</dbReference>
<dbReference type="Proteomes" id="UP000681967">
    <property type="component" value="Unassembled WGS sequence"/>
</dbReference>
<evidence type="ECO:0000259" key="7">
    <source>
        <dbReference type="Pfam" id="PF03151"/>
    </source>
</evidence>
<evidence type="ECO:0000313" key="13">
    <source>
        <dbReference type="Proteomes" id="UP000663842"/>
    </source>
</evidence>
<keyword evidence="4 6" id="KW-0472">Membrane</keyword>
<name>A0A820DYV5_9BILA</name>
<comment type="caution">
    <text evidence="12">The sequence shown here is derived from an EMBL/GenBank/DDBJ whole genome shotgun (WGS) entry which is preliminary data.</text>
</comment>
<organism evidence="12 13">
    <name type="scientific">Rotaria magnacalcarata</name>
    <dbReference type="NCBI Taxonomy" id="392030"/>
    <lineage>
        <taxon>Eukaryota</taxon>
        <taxon>Metazoa</taxon>
        <taxon>Spiralia</taxon>
        <taxon>Gnathifera</taxon>
        <taxon>Rotifera</taxon>
        <taxon>Eurotatoria</taxon>
        <taxon>Bdelloidea</taxon>
        <taxon>Philodinida</taxon>
        <taxon>Philodinidae</taxon>
        <taxon>Rotaria</taxon>
    </lineage>
</organism>
<keyword evidence="2 6" id="KW-0812">Transmembrane</keyword>
<evidence type="ECO:0000313" key="11">
    <source>
        <dbReference type="EMBL" id="CAF4221807.1"/>
    </source>
</evidence>
<feature type="compositionally biased region" description="Low complexity" evidence="5">
    <location>
        <begin position="1"/>
        <end position="20"/>
    </location>
</feature>
<reference evidence="12" key="1">
    <citation type="submission" date="2021-02" db="EMBL/GenBank/DDBJ databases">
        <authorList>
            <person name="Nowell W R."/>
        </authorList>
    </citation>
    <scope>NUCLEOTIDE SEQUENCE</scope>
</reference>
<dbReference type="SUPFAM" id="SSF103481">
    <property type="entry name" value="Multidrug resistance efflux transporter EmrE"/>
    <property type="match status" value="1"/>
</dbReference>
<evidence type="ECO:0000256" key="3">
    <source>
        <dbReference type="ARBA" id="ARBA00022989"/>
    </source>
</evidence>
<dbReference type="EMBL" id="CAJOBG010007611">
    <property type="protein sequence ID" value="CAF4221807.1"/>
    <property type="molecule type" value="Genomic_DNA"/>
</dbReference>
<dbReference type="EMBL" id="CAJOBI010005507">
    <property type="protein sequence ID" value="CAF4034181.1"/>
    <property type="molecule type" value="Genomic_DNA"/>
</dbReference>
<evidence type="ECO:0000256" key="5">
    <source>
        <dbReference type="SAM" id="MobiDB-lite"/>
    </source>
</evidence>
<dbReference type="Proteomes" id="UP000663866">
    <property type="component" value="Unassembled WGS sequence"/>
</dbReference>
<accession>A0A820DYV5</accession>
<gene>
    <name evidence="10" type="ORF">BYL167_LOCUS18358</name>
    <name evidence="8" type="ORF">GIL414_LOCUS13144</name>
    <name evidence="11" type="ORF">OVN521_LOCUS27484</name>
    <name evidence="9" type="ORF">SMN809_LOCUS13738</name>
    <name evidence="12" type="ORF">UXM345_LOCUS30046</name>
</gene>
<dbReference type="Pfam" id="PF03151">
    <property type="entry name" value="TPT"/>
    <property type="match status" value="1"/>
</dbReference>
<proteinExistence type="predicted"/>
<dbReference type="InterPro" id="IPR050186">
    <property type="entry name" value="TPT_transporter"/>
</dbReference>
<feature type="transmembrane region" description="Helical" evidence="6">
    <location>
        <begin position="145"/>
        <end position="164"/>
    </location>
</feature>
<dbReference type="EMBL" id="CAJOBF010007673">
    <property type="protein sequence ID" value="CAF4238543.1"/>
    <property type="molecule type" value="Genomic_DNA"/>
</dbReference>
<keyword evidence="3 6" id="KW-1133">Transmembrane helix</keyword>
<dbReference type="PANTHER" id="PTHR11132">
    <property type="entry name" value="SOLUTE CARRIER FAMILY 35"/>
    <property type="match status" value="1"/>
</dbReference>
<sequence length="194" mass="21501">MSNSSYRLLNNSSDKIGSDSSIKDSDSSSTAMTNSNSALKKRYIQITIAVTLYWFVSITMVFLNKYLLSSNELDAPLFITWYQCVVTVGICALLGNLNTYLTIFSKFPTFKIDLKIARDVLPLSIMFVAMITFNNLTLKHLTVSFYMVGRSLTTVANVAFTYLMLGQRTSVKALGCCALIVAGFFLGIDQENAL</sequence>
<dbReference type="Proteomes" id="UP000663842">
    <property type="component" value="Unassembled WGS sequence"/>
</dbReference>
<evidence type="ECO:0000256" key="4">
    <source>
        <dbReference type="ARBA" id="ARBA00023136"/>
    </source>
</evidence>
<evidence type="ECO:0000313" key="10">
    <source>
        <dbReference type="EMBL" id="CAF4086366.1"/>
    </source>
</evidence>
<dbReference type="Proteomes" id="UP000681720">
    <property type="component" value="Unassembled WGS sequence"/>
</dbReference>
<dbReference type="AlphaFoldDB" id="A0A820DYV5"/>
<dbReference type="EMBL" id="CAJOBJ010005266">
    <property type="protein sequence ID" value="CAF4026023.1"/>
    <property type="molecule type" value="Genomic_DNA"/>
</dbReference>